<keyword evidence="2" id="KW-1133">Transmembrane helix</keyword>
<gene>
    <name evidence="4" type="ORF">LJ757_17855</name>
</gene>
<feature type="transmembrane region" description="Helical" evidence="2">
    <location>
        <begin position="171"/>
        <end position="192"/>
    </location>
</feature>
<comment type="caution">
    <text evidence="4">The sequence shown here is derived from an EMBL/GenBank/DDBJ whole genome shotgun (WGS) entry which is preliminary data.</text>
</comment>
<accession>A0A9X1MIQ1</accession>
<keyword evidence="2" id="KW-0472">Membrane</keyword>
<sequence>MNAPDFLQPGAADTQTVPSESRRDNRPAPRSLKRALIVLGCGLVLTGAGAFPLAGEVSAAIADNPNVKGTIVDIRFEDQAPAGEEAPAEGEAAEAPAEGEEAAAPKEGEAESPACSPVVGYEVDGQMYNTSPSEFSKDCDWTVGQEVKVAYDKDNPVEARITTEEFNAVTAILPGAGFLVLLGGLFMTITGLRKR</sequence>
<proteinExistence type="predicted"/>
<evidence type="ECO:0000256" key="2">
    <source>
        <dbReference type="SAM" id="Phobius"/>
    </source>
</evidence>
<keyword evidence="5" id="KW-1185">Reference proteome</keyword>
<name>A0A9X1MIQ1_9MICC</name>
<dbReference type="Proteomes" id="UP001139158">
    <property type="component" value="Unassembled WGS sequence"/>
</dbReference>
<organism evidence="4 5">
    <name type="scientific">Arthrobacter caoxuetaonis</name>
    <dbReference type="NCBI Taxonomy" id="2886935"/>
    <lineage>
        <taxon>Bacteria</taxon>
        <taxon>Bacillati</taxon>
        <taxon>Actinomycetota</taxon>
        <taxon>Actinomycetes</taxon>
        <taxon>Micrococcales</taxon>
        <taxon>Micrococcaceae</taxon>
        <taxon>Arthrobacter</taxon>
    </lineage>
</organism>
<feature type="domain" description="DUF3592" evidence="3">
    <location>
        <begin position="115"/>
        <end position="163"/>
    </location>
</feature>
<dbReference type="Pfam" id="PF12158">
    <property type="entry name" value="DUF3592"/>
    <property type="match status" value="1"/>
</dbReference>
<keyword evidence="2" id="KW-0812">Transmembrane</keyword>
<evidence type="ECO:0000256" key="1">
    <source>
        <dbReference type="SAM" id="MobiDB-lite"/>
    </source>
</evidence>
<dbReference type="InterPro" id="IPR021994">
    <property type="entry name" value="DUF3592"/>
</dbReference>
<dbReference type="AlphaFoldDB" id="A0A9X1MIQ1"/>
<feature type="region of interest" description="Disordered" evidence="1">
    <location>
        <begin position="1"/>
        <end position="29"/>
    </location>
</feature>
<dbReference type="EMBL" id="JAJFZV010000020">
    <property type="protein sequence ID" value="MCC3299662.1"/>
    <property type="molecule type" value="Genomic_DNA"/>
</dbReference>
<evidence type="ECO:0000259" key="3">
    <source>
        <dbReference type="Pfam" id="PF12158"/>
    </source>
</evidence>
<dbReference type="RefSeq" id="WP_227897648.1">
    <property type="nucleotide sequence ID" value="NZ_CP099467.1"/>
</dbReference>
<protein>
    <submittedName>
        <fullName evidence="4">DUF3592 domain-containing protein</fullName>
    </submittedName>
</protein>
<reference evidence="4" key="1">
    <citation type="submission" date="2021-10" db="EMBL/GenBank/DDBJ databases">
        <title>Novel species in genus Arthrobacter.</title>
        <authorList>
            <person name="Liu Y."/>
        </authorList>
    </citation>
    <scope>NUCLEOTIDE SEQUENCE</scope>
    <source>
        <strain evidence="4">Zg-Y453</strain>
    </source>
</reference>
<evidence type="ECO:0000313" key="5">
    <source>
        <dbReference type="Proteomes" id="UP001139158"/>
    </source>
</evidence>
<feature type="compositionally biased region" description="Acidic residues" evidence="1">
    <location>
        <begin position="86"/>
        <end position="101"/>
    </location>
</feature>
<feature type="region of interest" description="Disordered" evidence="1">
    <location>
        <begin position="81"/>
        <end position="116"/>
    </location>
</feature>
<evidence type="ECO:0000313" key="4">
    <source>
        <dbReference type="EMBL" id="MCC3299662.1"/>
    </source>
</evidence>